<reference evidence="4" key="1">
    <citation type="submission" date="2023-10" db="EMBL/GenBank/DDBJ databases">
        <authorList>
            <person name="Domelevo Entfellner J.-B."/>
        </authorList>
    </citation>
    <scope>NUCLEOTIDE SEQUENCE</scope>
</reference>
<proteinExistence type="inferred from homology"/>
<dbReference type="FunFam" id="3.40.50.2000:FF:000152">
    <property type="entry name" value="Glycosyltransferase"/>
    <property type="match status" value="1"/>
</dbReference>
<keyword evidence="3" id="KW-0808">Transferase</keyword>
<evidence type="ECO:0000313" key="5">
    <source>
        <dbReference type="Proteomes" id="UP001189624"/>
    </source>
</evidence>
<dbReference type="Proteomes" id="UP001189624">
    <property type="component" value="Chromosome 8"/>
</dbReference>
<dbReference type="GO" id="GO:0080043">
    <property type="term" value="F:quercetin 3-O-glucosyltransferase activity"/>
    <property type="evidence" value="ECO:0007669"/>
    <property type="project" value="TreeGrafter"/>
</dbReference>
<gene>
    <name evidence="4" type="ORF">AYBTSS11_LOCUS22663</name>
</gene>
<dbReference type="SUPFAM" id="SSF53756">
    <property type="entry name" value="UDP-Glycosyltransferase/glycogen phosphorylase"/>
    <property type="match status" value="1"/>
</dbReference>
<keyword evidence="2" id="KW-0328">Glycosyltransferase</keyword>
<accession>A0AA86SQR9</accession>
<dbReference type="GO" id="GO:0080044">
    <property type="term" value="F:quercetin 7-O-glucosyltransferase activity"/>
    <property type="evidence" value="ECO:0007669"/>
    <property type="project" value="TreeGrafter"/>
</dbReference>
<protein>
    <submittedName>
        <fullName evidence="4">Uncharacterized protein</fullName>
    </submittedName>
</protein>
<dbReference type="CDD" id="cd03784">
    <property type="entry name" value="GT1_Gtf-like"/>
    <property type="match status" value="1"/>
</dbReference>
<dbReference type="FunFam" id="3.40.50.2000:FF:000060">
    <property type="entry name" value="Glycosyltransferase"/>
    <property type="match status" value="1"/>
</dbReference>
<dbReference type="AlphaFoldDB" id="A0AA86SQR9"/>
<keyword evidence="5" id="KW-1185">Reference proteome</keyword>
<comment type="similarity">
    <text evidence="1">Belongs to the UDP-glycosyltransferase family.</text>
</comment>
<name>A0AA86SQR9_9FABA</name>
<dbReference type="Pfam" id="PF00201">
    <property type="entry name" value="UDPGT"/>
    <property type="match status" value="1"/>
</dbReference>
<dbReference type="PANTHER" id="PTHR11926">
    <property type="entry name" value="GLUCOSYL/GLUCURONOSYL TRANSFERASES"/>
    <property type="match status" value="1"/>
</dbReference>
<evidence type="ECO:0000256" key="1">
    <source>
        <dbReference type="ARBA" id="ARBA00009995"/>
    </source>
</evidence>
<dbReference type="EMBL" id="OY731405">
    <property type="protein sequence ID" value="CAJ1970678.1"/>
    <property type="molecule type" value="Genomic_DNA"/>
</dbReference>
<evidence type="ECO:0000256" key="2">
    <source>
        <dbReference type="ARBA" id="ARBA00022676"/>
    </source>
</evidence>
<evidence type="ECO:0000313" key="4">
    <source>
        <dbReference type="EMBL" id="CAJ1970678.1"/>
    </source>
</evidence>
<sequence length="465" mass="52169">MESPSPPSTSPCHLVAMPYPARGHINPMINFCKLLVPNNTGILVTFVVTEEWLAFIASDPKPDNIVLRSIPNVVPSEHARANDHLGFMEAVMTKMEAPFEELLHRLQPPPTAIVADTFLYWALVVGIRRNIPVASFWTMSASIFSVLYHHHFLKENGHYPVNLSEDGEKRVDYIPGISPMRLADFPLNDGSWSSTQTMQLSLKGFAWVSKAQYLLFTSIYELEPEAIDVLKEELPLPVYTIGPVTPSLQNTPTLTTNNGTSHGYLEWLDAQPVGSVLFISQGSHFSVSRPQIDEIAFALRESGTRFLWVARSETSRLKEICGHSGLVVTWCDQLRVLSHPSIGGFWSHCGWNSTKEGVLAGVPFLTFPIIMDQPLDSKMIVEDWKVGWRVKEDVKVKSLVKKDEIVMLLQKFMDLDTELAREIRERSKTLQQICLRAISNGGSAVTHLHAFLRDLMQININAVNT</sequence>
<dbReference type="PANTHER" id="PTHR11926:SF1494">
    <property type="entry name" value="FLAVONOL 3-O-GLUCOSYLTRANSFERASE UGT76E12-RELATED"/>
    <property type="match status" value="1"/>
</dbReference>
<dbReference type="Gramene" id="rna-AYBTSS11_LOCUS22663">
    <property type="protein sequence ID" value="CAJ1970678.1"/>
    <property type="gene ID" value="gene-AYBTSS11_LOCUS22663"/>
</dbReference>
<organism evidence="4 5">
    <name type="scientific">Sphenostylis stenocarpa</name>
    <dbReference type="NCBI Taxonomy" id="92480"/>
    <lineage>
        <taxon>Eukaryota</taxon>
        <taxon>Viridiplantae</taxon>
        <taxon>Streptophyta</taxon>
        <taxon>Embryophyta</taxon>
        <taxon>Tracheophyta</taxon>
        <taxon>Spermatophyta</taxon>
        <taxon>Magnoliopsida</taxon>
        <taxon>eudicotyledons</taxon>
        <taxon>Gunneridae</taxon>
        <taxon>Pentapetalae</taxon>
        <taxon>rosids</taxon>
        <taxon>fabids</taxon>
        <taxon>Fabales</taxon>
        <taxon>Fabaceae</taxon>
        <taxon>Papilionoideae</taxon>
        <taxon>50 kb inversion clade</taxon>
        <taxon>NPAAA clade</taxon>
        <taxon>indigoferoid/millettioid clade</taxon>
        <taxon>Phaseoleae</taxon>
        <taxon>Sphenostylis</taxon>
    </lineage>
</organism>
<dbReference type="Gene3D" id="3.40.50.2000">
    <property type="entry name" value="Glycogen Phosphorylase B"/>
    <property type="match status" value="2"/>
</dbReference>
<dbReference type="InterPro" id="IPR002213">
    <property type="entry name" value="UDP_glucos_trans"/>
</dbReference>
<evidence type="ECO:0000256" key="3">
    <source>
        <dbReference type="ARBA" id="ARBA00022679"/>
    </source>
</evidence>